<dbReference type="Gramene" id="TuG1812G0600002051.01.T02">
    <property type="protein sequence ID" value="TuG1812G0600002051.01.T02"/>
    <property type="gene ID" value="TuG1812G0600002051.01"/>
</dbReference>
<keyword evidence="3" id="KW-1185">Reference proteome</keyword>
<accession>A0A8R7UR41</accession>
<evidence type="ECO:0000313" key="2">
    <source>
        <dbReference type="EnsemblPlants" id="TuG1812G0600002051.01.T02"/>
    </source>
</evidence>
<dbReference type="EnsemblPlants" id="TuG1812G0600002051.01.T02">
    <property type="protein sequence ID" value="TuG1812G0600002051.01.T02"/>
    <property type="gene ID" value="TuG1812G0600002051.01"/>
</dbReference>
<feature type="compositionally biased region" description="Polar residues" evidence="1">
    <location>
        <begin position="40"/>
        <end position="55"/>
    </location>
</feature>
<dbReference type="AlphaFoldDB" id="A0A8R7UR41"/>
<proteinExistence type="predicted"/>
<protein>
    <submittedName>
        <fullName evidence="2">Uncharacterized protein</fullName>
    </submittedName>
</protein>
<reference evidence="2" key="2">
    <citation type="submission" date="2018-03" db="EMBL/GenBank/DDBJ databases">
        <title>The Triticum urartu genome reveals the dynamic nature of wheat genome evolution.</title>
        <authorList>
            <person name="Ling H."/>
            <person name="Ma B."/>
            <person name="Shi X."/>
            <person name="Liu H."/>
            <person name="Dong L."/>
            <person name="Sun H."/>
            <person name="Cao Y."/>
            <person name="Gao Q."/>
            <person name="Zheng S."/>
            <person name="Li Y."/>
            <person name="Yu Y."/>
            <person name="Du H."/>
            <person name="Qi M."/>
            <person name="Li Y."/>
            <person name="Yu H."/>
            <person name="Cui Y."/>
            <person name="Wang N."/>
            <person name="Chen C."/>
            <person name="Wu H."/>
            <person name="Zhao Y."/>
            <person name="Zhang J."/>
            <person name="Li Y."/>
            <person name="Zhou W."/>
            <person name="Zhang B."/>
            <person name="Hu W."/>
            <person name="Eijk M."/>
            <person name="Tang J."/>
            <person name="Witsenboer H."/>
            <person name="Zhao S."/>
            <person name="Li Z."/>
            <person name="Zhang A."/>
            <person name="Wang D."/>
            <person name="Liang C."/>
        </authorList>
    </citation>
    <scope>NUCLEOTIDE SEQUENCE [LARGE SCALE GENOMIC DNA]</scope>
    <source>
        <strain evidence="2">cv. G1812</strain>
    </source>
</reference>
<reference evidence="2" key="3">
    <citation type="submission" date="2022-06" db="UniProtKB">
        <authorList>
            <consortium name="EnsemblPlants"/>
        </authorList>
    </citation>
    <scope>IDENTIFICATION</scope>
</reference>
<feature type="compositionally biased region" description="Basic and acidic residues" evidence="1">
    <location>
        <begin position="21"/>
        <end position="30"/>
    </location>
</feature>
<sequence>PGAQCQRHGCPVLELSLEVRTPPRDLHRPDPAPPSRIRAPSTSSTRSGAAQPAMTSTMAPVEILCILSVDAPSSHEDLDAWLADNLPQILQEVQPGCSWEPSAG</sequence>
<dbReference type="EnsemblPlants" id="TuG1812G0600002051.01.T04">
    <property type="protein sequence ID" value="TuG1812G0600002051.01.T04"/>
    <property type="gene ID" value="TuG1812G0600002051.01"/>
</dbReference>
<feature type="region of interest" description="Disordered" evidence="1">
    <location>
        <begin position="20"/>
        <end position="55"/>
    </location>
</feature>
<dbReference type="EnsemblPlants" id="TuG1812G0600002051.01.T03">
    <property type="protein sequence ID" value="TuG1812G0600002051.01.T03"/>
    <property type="gene ID" value="TuG1812G0600002051.01"/>
</dbReference>
<dbReference type="Gramene" id="TuG1812G0600002051.01.T04">
    <property type="protein sequence ID" value="TuG1812G0600002051.01.T04"/>
    <property type="gene ID" value="TuG1812G0600002051.01"/>
</dbReference>
<organism evidence="2 3">
    <name type="scientific">Triticum urartu</name>
    <name type="common">Red wild einkorn</name>
    <name type="synonym">Crithodium urartu</name>
    <dbReference type="NCBI Taxonomy" id="4572"/>
    <lineage>
        <taxon>Eukaryota</taxon>
        <taxon>Viridiplantae</taxon>
        <taxon>Streptophyta</taxon>
        <taxon>Embryophyta</taxon>
        <taxon>Tracheophyta</taxon>
        <taxon>Spermatophyta</taxon>
        <taxon>Magnoliopsida</taxon>
        <taxon>Liliopsida</taxon>
        <taxon>Poales</taxon>
        <taxon>Poaceae</taxon>
        <taxon>BOP clade</taxon>
        <taxon>Pooideae</taxon>
        <taxon>Triticodae</taxon>
        <taxon>Triticeae</taxon>
        <taxon>Triticinae</taxon>
        <taxon>Triticum</taxon>
    </lineage>
</organism>
<evidence type="ECO:0000313" key="3">
    <source>
        <dbReference type="Proteomes" id="UP000015106"/>
    </source>
</evidence>
<dbReference type="Gramene" id="TuG1812G0600002051.01.T03">
    <property type="protein sequence ID" value="TuG1812G0600002051.01.T03"/>
    <property type="gene ID" value="TuG1812G0600002051.01"/>
</dbReference>
<evidence type="ECO:0000256" key="1">
    <source>
        <dbReference type="SAM" id="MobiDB-lite"/>
    </source>
</evidence>
<dbReference type="Proteomes" id="UP000015106">
    <property type="component" value="Chromosome 6"/>
</dbReference>
<reference evidence="3" key="1">
    <citation type="journal article" date="2013" name="Nature">
        <title>Draft genome of the wheat A-genome progenitor Triticum urartu.</title>
        <authorList>
            <person name="Ling H.Q."/>
            <person name="Zhao S."/>
            <person name="Liu D."/>
            <person name="Wang J."/>
            <person name="Sun H."/>
            <person name="Zhang C."/>
            <person name="Fan H."/>
            <person name="Li D."/>
            <person name="Dong L."/>
            <person name="Tao Y."/>
            <person name="Gao C."/>
            <person name="Wu H."/>
            <person name="Li Y."/>
            <person name="Cui Y."/>
            <person name="Guo X."/>
            <person name="Zheng S."/>
            <person name="Wang B."/>
            <person name="Yu K."/>
            <person name="Liang Q."/>
            <person name="Yang W."/>
            <person name="Lou X."/>
            <person name="Chen J."/>
            <person name="Feng M."/>
            <person name="Jian J."/>
            <person name="Zhang X."/>
            <person name="Luo G."/>
            <person name="Jiang Y."/>
            <person name="Liu J."/>
            <person name="Wang Z."/>
            <person name="Sha Y."/>
            <person name="Zhang B."/>
            <person name="Wu H."/>
            <person name="Tang D."/>
            <person name="Shen Q."/>
            <person name="Xue P."/>
            <person name="Zou S."/>
            <person name="Wang X."/>
            <person name="Liu X."/>
            <person name="Wang F."/>
            <person name="Yang Y."/>
            <person name="An X."/>
            <person name="Dong Z."/>
            <person name="Zhang K."/>
            <person name="Zhang X."/>
            <person name="Luo M.C."/>
            <person name="Dvorak J."/>
            <person name="Tong Y."/>
            <person name="Wang J."/>
            <person name="Yang H."/>
            <person name="Li Z."/>
            <person name="Wang D."/>
            <person name="Zhang A."/>
            <person name="Wang J."/>
        </authorList>
    </citation>
    <scope>NUCLEOTIDE SEQUENCE</scope>
    <source>
        <strain evidence="3">cv. G1812</strain>
    </source>
</reference>
<name>A0A8R7UR41_TRIUA</name>